<evidence type="ECO:0000256" key="1">
    <source>
        <dbReference type="SAM" id="Phobius"/>
    </source>
</evidence>
<accession>A0A1G9GGX8</accession>
<evidence type="ECO:0008006" key="5">
    <source>
        <dbReference type="Google" id="ProtNLM"/>
    </source>
</evidence>
<gene>
    <name evidence="3" type="ORF">SAMN04488074_108205</name>
</gene>
<protein>
    <recommendedName>
        <fullName evidence="5">MYXO-CTERM domain-containing protein</fullName>
    </recommendedName>
</protein>
<name>A0A1G9GGX8_9PSEU</name>
<proteinExistence type="predicted"/>
<evidence type="ECO:0000313" key="3">
    <source>
        <dbReference type="EMBL" id="SDK99930.1"/>
    </source>
</evidence>
<keyword evidence="1" id="KW-0812">Transmembrane</keyword>
<dbReference type="RefSeq" id="WP_090007318.1">
    <property type="nucleotide sequence ID" value="NZ_FNET01000008.1"/>
</dbReference>
<dbReference type="AlphaFoldDB" id="A0A1G9GGX8"/>
<feature type="transmembrane region" description="Helical" evidence="1">
    <location>
        <begin position="171"/>
        <end position="190"/>
    </location>
</feature>
<keyword evidence="2" id="KW-0732">Signal</keyword>
<keyword evidence="1" id="KW-0472">Membrane</keyword>
<feature type="signal peptide" evidence="2">
    <location>
        <begin position="1"/>
        <end position="20"/>
    </location>
</feature>
<keyword evidence="1" id="KW-1133">Transmembrane helix</keyword>
<organism evidence="3 4">
    <name type="scientific">Lentzea albidocapillata subsp. violacea</name>
    <dbReference type="NCBI Taxonomy" id="128104"/>
    <lineage>
        <taxon>Bacteria</taxon>
        <taxon>Bacillati</taxon>
        <taxon>Actinomycetota</taxon>
        <taxon>Actinomycetes</taxon>
        <taxon>Pseudonocardiales</taxon>
        <taxon>Pseudonocardiaceae</taxon>
        <taxon>Lentzea</taxon>
    </lineage>
</organism>
<dbReference type="EMBL" id="FNET01000008">
    <property type="protein sequence ID" value="SDK99930.1"/>
    <property type="molecule type" value="Genomic_DNA"/>
</dbReference>
<reference evidence="4" key="1">
    <citation type="submission" date="2016-10" db="EMBL/GenBank/DDBJ databases">
        <authorList>
            <person name="Varghese N."/>
            <person name="Submissions S."/>
        </authorList>
    </citation>
    <scope>NUCLEOTIDE SEQUENCE [LARGE SCALE GENOMIC DNA]</scope>
    <source>
        <strain evidence="4">DSM 44796</strain>
    </source>
</reference>
<evidence type="ECO:0000256" key="2">
    <source>
        <dbReference type="SAM" id="SignalP"/>
    </source>
</evidence>
<dbReference type="Proteomes" id="UP000199682">
    <property type="component" value="Unassembled WGS sequence"/>
</dbReference>
<evidence type="ECO:0000313" key="4">
    <source>
        <dbReference type="Proteomes" id="UP000199682"/>
    </source>
</evidence>
<feature type="chain" id="PRO_5039256712" description="MYXO-CTERM domain-containing protein" evidence="2">
    <location>
        <begin position="21"/>
        <end position="200"/>
    </location>
</feature>
<sequence length="200" mass="20979">MRILALLCAFLLISTPSALAGGWAVTYVDPVPSIQPSVTHTVGYWVLQHGTHPFSGDLGGTGLRFKSGADSREFVGVALREPAHYAVTFSLPAGSYEVFGMQGVFPEHPLGTLTVPGTLLVKPVDPQMVRGTVDGPSPWQEIAPPLAKTAVSASPAPAAAVVPSEPSGKPLPVWIAGLVVAGAAGVFLLLRRRFRPNARR</sequence>